<protein>
    <recommendedName>
        <fullName evidence="2">histidine kinase</fullName>
        <ecNumber evidence="2">2.7.13.3</ecNumber>
    </recommendedName>
</protein>
<sequence length="764" mass="86766">MKIFSAIIAFLIVHSCQGQDITHNISRHQVDSVKQHLAGNKADTVRINAMLTLASFNILKPGEYKADLDTADWYLSMAEKLNLGTALPQLQGKIYLVKASLFRESGNRAEGKAAAKKAILILKLTDDKKDLGLAYYELAQYYNFNNPIELPEKINLTELATSTFEQSGNVELKAFCLKLLADLYNYNDDSYKALKAINTSLKAYQSIGHKEIQGVYDQLGSIYYVKADFIQALKYELAAIQTALGVRDTTMQVCEINNNIGLIYTKLEDNEKAIVYFKSALVIAEKYNDNPSIALLIHNTVNSYIFLKRASNALEFIKSVPQKYIGSTGMSINYYIPRAYINIYTSLKEFNVAKVYADQLHDILRHNKFGVHDKSNIYTALIRYYIASKQYTRAQKYLNKNDTLLQSVKDPNTISRNYDLWVSLDTSRGYYRAAYNHLLSKNKLNDAVLNENKIRQLKQITAFYESEEKENAIQLLKAQNRLQQNRIVHGETIRKWAIALVALLIVLLAVGIDRYRVKRRINRLLEAQQVKIKSDNNTLVLEKNDLLIEKDDLLTQKEWLLSEIHHRVRNNLHTVVSLLESQAIFLKNDALKAIEKSQHRIYAMSLIHQKIYSDEHLKAVDISAFIPELARYLTDSYRTYYEILFKLAIDPVKVSVAQSIPLALIINEIITNAIVHAFHKKASGIISIRMHQTDNLVTLVIADNGVGIDPGKCSHPPDTLGMVLINGLSEDIHAEINIKNDHGTSITLVFPTEIVLEQKGDNYS</sequence>
<evidence type="ECO:0000313" key="11">
    <source>
        <dbReference type="EMBL" id="AYL95373.1"/>
    </source>
</evidence>
<accession>A0A494VVA6</accession>
<keyword evidence="9" id="KW-0472">Membrane</keyword>
<dbReference type="PANTHER" id="PTHR41523:SF8">
    <property type="entry name" value="ETHYLENE RESPONSE SENSOR PROTEIN"/>
    <property type="match status" value="1"/>
</dbReference>
<feature type="repeat" description="TPR" evidence="8">
    <location>
        <begin position="254"/>
        <end position="287"/>
    </location>
</feature>
<dbReference type="SUPFAM" id="SSF55874">
    <property type="entry name" value="ATPase domain of HSP90 chaperone/DNA topoisomerase II/histidine kinase"/>
    <property type="match status" value="1"/>
</dbReference>
<dbReference type="SUPFAM" id="SSF48452">
    <property type="entry name" value="TPR-like"/>
    <property type="match status" value="2"/>
</dbReference>
<keyword evidence="6" id="KW-0418">Kinase</keyword>
<dbReference type="OrthoDB" id="1523170at2"/>
<name>A0A494VVA6_9SPHI</name>
<evidence type="ECO:0000256" key="8">
    <source>
        <dbReference type="PROSITE-ProRule" id="PRU00339"/>
    </source>
</evidence>
<evidence type="ECO:0000256" key="5">
    <source>
        <dbReference type="ARBA" id="ARBA00022741"/>
    </source>
</evidence>
<dbReference type="Gene3D" id="3.30.450.20">
    <property type="entry name" value="PAS domain"/>
    <property type="match status" value="1"/>
</dbReference>
<keyword evidence="8" id="KW-0802">TPR repeat</keyword>
<dbReference type="InterPro" id="IPR019734">
    <property type="entry name" value="TPR_rpt"/>
</dbReference>
<dbReference type="KEGG" id="muh:HYN43_008740"/>
<keyword evidence="5" id="KW-0547">Nucleotide-binding</keyword>
<dbReference type="InterPro" id="IPR011495">
    <property type="entry name" value="Sig_transdc_His_kin_sub2_dim/P"/>
</dbReference>
<feature type="transmembrane region" description="Helical" evidence="9">
    <location>
        <begin position="496"/>
        <end position="515"/>
    </location>
</feature>
<organism evidence="11 12">
    <name type="scientific">Mucilaginibacter celer</name>
    <dbReference type="NCBI Taxonomy" id="2305508"/>
    <lineage>
        <taxon>Bacteria</taxon>
        <taxon>Pseudomonadati</taxon>
        <taxon>Bacteroidota</taxon>
        <taxon>Sphingobacteriia</taxon>
        <taxon>Sphingobacteriales</taxon>
        <taxon>Sphingobacteriaceae</taxon>
        <taxon>Mucilaginibacter</taxon>
    </lineage>
</organism>
<feature type="domain" description="Histidine kinase" evidence="10">
    <location>
        <begin position="563"/>
        <end position="754"/>
    </location>
</feature>
<gene>
    <name evidence="11" type="ORF">HYN43_008740</name>
</gene>
<dbReference type="AlphaFoldDB" id="A0A494VVA6"/>
<keyword evidence="9" id="KW-0812">Transmembrane</keyword>
<dbReference type="Proteomes" id="UP000270046">
    <property type="component" value="Chromosome"/>
</dbReference>
<keyword evidence="12" id="KW-1185">Reference proteome</keyword>
<dbReference type="Gene3D" id="3.30.565.10">
    <property type="entry name" value="Histidine kinase-like ATPase, C-terminal domain"/>
    <property type="match status" value="1"/>
</dbReference>
<dbReference type="Pfam" id="PF13581">
    <property type="entry name" value="HATPase_c_2"/>
    <property type="match status" value="1"/>
</dbReference>
<dbReference type="SMART" id="SM00387">
    <property type="entry name" value="HATPase_c"/>
    <property type="match status" value="1"/>
</dbReference>
<keyword evidence="4" id="KW-0808">Transferase</keyword>
<dbReference type="GO" id="GO:0004673">
    <property type="term" value="F:protein histidine kinase activity"/>
    <property type="evidence" value="ECO:0007669"/>
    <property type="project" value="UniProtKB-EC"/>
</dbReference>
<dbReference type="PROSITE" id="PS50109">
    <property type="entry name" value="HIS_KIN"/>
    <property type="match status" value="1"/>
</dbReference>
<dbReference type="EC" id="2.7.13.3" evidence="2"/>
<dbReference type="PROSITE" id="PS50005">
    <property type="entry name" value="TPR"/>
    <property type="match status" value="1"/>
</dbReference>
<comment type="catalytic activity">
    <reaction evidence="1">
        <text>ATP + protein L-histidine = ADP + protein N-phospho-L-histidine.</text>
        <dbReference type="EC" id="2.7.13.3"/>
    </reaction>
</comment>
<evidence type="ECO:0000256" key="6">
    <source>
        <dbReference type="ARBA" id="ARBA00022777"/>
    </source>
</evidence>
<dbReference type="InterPro" id="IPR005467">
    <property type="entry name" value="His_kinase_dom"/>
</dbReference>
<evidence type="ECO:0000256" key="7">
    <source>
        <dbReference type="ARBA" id="ARBA00022840"/>
    </source>
</evidence>
<dbReference type="InterPro" id="IPR011990">
    <property type="entry name" value="TPR-like_helical_dom_sf"/>
</dbReference>
<dbReference type="RefSeq" id="WP_119411334.1">
    <property type="nucleotide sequence ID" value="NZ_CP032869.1"/>
</dbReference>
<reference evidence="11 12" key="1">
    <citation type="submission" date="2018-10" db="EMBL/GenBank/DDBJ databases">
        <title>Genome sequencing of Mucilaginibacter sp. HYN0043.</title>
        <authorList>
            <person name="Kim M."/>
            <person name="Yi H."/>
        </authorList>
    </citation>
    <scope>NUCLEOTIDE SEQUENCE [LARGE SCALE GENOMIC DNA]</scope>
    <source>
        <strain evidence="11 12">HYN0043</strain>
    </source>
</reference>
<evidence type="ECO:0000256" key="9">
    <source>
        <dbReference type="SAM" id="Phobius"/>
    </source>
</evidence>
<proteinExistence type="predicted"/>
<dbReference type="Gene3D" id="1.25.40.10">
    <property type="entry name" value="Tetratricopeptide repeat domain"/>
    <property type="match status" value="1"/>
</dbReference>
<dbReference type="PANTHER" id="PTHR41523">
    <property type="entry name" value="TWO-COMPONENT SYSTEM SENSOR PROTEIN"/>
    <property type="match status" value="1"/>
</dbReference>
<keyword evidence="7" id="KW-0067">ATP-binding</keyword>
<dbReference type="GO" id="GO:0005524">
    <property type="term" value="F:ATP binding"/>
    <property type="evidence" value="ECO:0007669"/>
    <property type="project" value="UniProtKB-KW"/>
</dbReference>
<evidence type="ECO:0000256" key="1">
    <source>
        <dbReference type="ARBA" id="ARBA00000085"/>
    </source>
</evidence>
<dbReference type="InterPro" id="IPR036890">
    <property type="entry name" value="HATPase_C_sf"/>
</dbReference>
<dbReference type="SMART" id="SM00028">
    <property type="entry name" value="TPR"/>
    <property type="match status" value="2"/>
</dbReference>
<keyword evidence="9" id="KW-1133">Transmembrane helix</keyword>
<dbReference type="EMBL" id="CP032869">
    <property type="protein sequence ID" value="AYL95373.1"/>
    <property type="molecule type" value="Genomic_DNA"/>
</dbReference>
<dbReference type="InterPro" id="IPR003594">
    <property type="entry name" value="HATPase_dom"/>
</dbReference>
<evidence type="ECO:0000256" key="4">
    <source>
        <dbReference type="ARBA" id="ARBA00022679"/>
    </source>
</evidence>
<dbReference type="Pfam" id="PF07568">
    <property type="entry name" value="HisKA_2"/>
    <property type="match status" value="1"/>
</dbReference>
<evidence type="ECO:0000313" key="12">
    <source>
        <dbReference type="Proteomes" id="UP000270046"/>
    </source>
</evidence>
<keyword evidence="3" id="KW-0597">Phosphoprotein</keyword>
<evidence type="ECO:0000259" key="10">
    <source>
        <dbReference type="PROSITE" id="PS50109"/>
    </source>
</evidence>
<evidence type="ECO:0000256" key="3">
    <source>
        <dbReference type="ARBA" id="ARBA00022553"/>
    </source>
</evidence>
<evidence type="ECO:0000256" key="2">
    <source>
        <dbReference type="ARBA" id="ARBA00012438"/>
    </source>
</evidence>